<dbReference type="InterPro" id="IPR011712">
    <property type="entry name" value="Sig_transdc_His_kin_sub3_dim/P"/>
</dbReference>
<evidence type="ECO:0000256" key="3">
    <source>
        <dbReference type="ARBA" id="ARBA00022553"/>
    </source>
</evidence>
<evidence type="ECO:0000256" key="8">
    <source>
        <dbReference type="ARBA" id="ARBA00023012"/>
    </source>
</evidence>
<dbReference type="Gene3D" id="1.20.5.1930">
    <property type="match status" value="1"/>
</dbReference>
<dbReference type="InterPro" id="IPR005467">
    <property type="entry name" value="His_kinase_dom"/>
</dbReference>
<dbReference type="Gene3D" id="1.25.40.10">
    <property type="entry name" value="Tetratricopeptide repeat domain"/>
    <property type="match status" value="2"/>
</dbReference>
<keyword evidence="9" id="KW-0472">Membrane</keyword>
<feature type="transmembrane region" description="Helical" evidence="9">
    <location>
        <begin position="412"/>
        <end position="431"/>
    </location>
</feature>
<dbReference type="InterPro" id="IPR050482">
    <property type="entry name" value="Sensor_HK_TwoCompSys"/>
</dbReference>
<keyword evidence="9" id="KW-0812">Transmembrane</keyword>
<keyword evidence="3" id="KW-0597">Phosphoprotein</keyword>
<evidence type="ECO:0000259" key="10">
    <source>
        <dbReference type="PROSITE" id="PS50109"/>
    </source>
</evidence>
<proteinExistence type="predicted"/>
<gene>
    <name evidence="11" type="ORF">E5167_01235</name>
</gene>
<dbReference type="Pfam" id="PF02518">
    <property type="entry name" value="HATPase_c"/>
    <property type="match status" value="1"/>
</dbReference>
<keyword evidence="8" id="KW-0902">Two-component regulatory system</keyword>
<comment type="catalytic activity">
    <reaction evidence="1">
        <text>ATP + protein L-histidine = ADP + protein N-phospho-L-histidine.</text>
        <dbReference type="EC" id="2.7.13.3"/>
    </reaction>
</comment>
<evidence type="ECO:0000256" key="5">
    <source>
        <dbReference type="ARBA" id="ARBA00022741"/>
    </source>
</evidence>
<sequence>MLSFISVCLSAQSKEPQVQLDSILNLRKLSNDRELSPDERITLANLAVQQSKELAIDTTLLKSSWNLSRLYLYFDLNDEFGKINKSNLILAKKLQDTTYIAYTYQNLGYYYKTQTQNDSAYYYYYNAVKVYDRMGDIRNRAETLFTMANIQETERDYIGSEKNAISALKLIRELKASQRNLETTYHLLNLLAVISVKLENYDQAINYQTQALKVSEDIKENLWYLVNSRNNIGYSLLQKGKYNEALNIFNEISKNKAFIELDPSIYVIAKGNEALAKLKLNPNNKEEAEQIFKEAYKITDSLNDPYGLLGIGNDMAEFYLENNNKESAEFYTKKTLDVARELNSTEEILRSLKLLSFTEEGEKGKAYLYEHIKLNDSLLNNERAIRDKFARIEYETDILEEEKEQLSKERQLFLIISVGLLISLTLLYFVITQRAKNRKLEFIQKQQEANEEIYNLMLAQQDKIEEGRTHEKKRISEELHDGILGKLFGTRLSLDSLNLVQTEEAAKSRSQYIEQLKTIETEIRKISHDLNSDFVADSRFIDIIKALVETQTTAYNISYKFTNDDSIDWEEMPNKTKIHIYRMLQETMQNIYKHANASLVKISFQLKNNVILCTIEDDGSGFNVNKARKGIGLKNIDSRIRDIGGKVEVYSKIDVGTIIKIFIPV</sequence>
<evidence type="ECO:0000313" key="12">
    <source>
        <dbReference type="Proteomes" id="UP000307657"/>
    </source>
</evidence>
<dbReference type="CDD" id="cd16917">
    <property type="entry name" value="HATPase_UhpB-NarQ-NarX-like"/>
    <property type="match status" value="1"/>
</dbReference>
<dbReference type="GO" id="GO:0016020">
    <property type="term" value="C:membrane"/>
    <property type="evidence" value="ECO:0007669"/>
    <property type="project" value="InterPro"/>
</dbReference>
<protein>
    <recommendedName>
        <fullName evidence="2">histidine kinase</fullName>
        <ecNumber evidence="2">2.7.13.3</ecNumber>
    </recommendedName>
</protein>
<dbReference type="PANTHER" id="PTHR24421">
    <property type="entry name" value="NITRATE/NITRITE SENSOR PROTEIN NARX-RELATED"/>
    <property type="match status" value="1"/>
</dbReference>
<dbReference type="InterPro" id="IPR003594">
    <property type="entry name" value="HATPase_dom"/>
</dbReference>
<keyword evidence="12" id="KW-1185">Reference proteome</keyword>
<evidence type="ECO:0000313" key="11">
    <source>
        <dbReference type="EMBL" id="TJY38239.1"/>
    </source>
</evidence>
<organism evidence="11 12">
    <name type="scientific">Pontimicrobium aquaticum</name>
    <dbReference type="NCBI Taxonomy" id="2565367"/>
    <lineage>
        <taxon>Bacteria</taxon>
        <taxon>Pseudomonadati</taxon>
        <taxon>Bacteroidota</taxon>
        <taxon>Flavobacteriia</taxon>
        <taxon>Flavobacteriales</taxon>
        <taxon>Flavobacteriaceae</taxon>
        <taxon>Pontimicrobium</taxon>
    </lineage>
</organism>
<dbReference type="InterPro" id="IPR036890">
    <property type="entry name" value="HATPase_C_sf"/>
</dbReference>
<dbReference type="SUPFAM" id="SSF55874">
    <property type="entry name" value="ATPase domain of HSP90 chaperone/DNA topoisomerase II/histidine kinase"/>
    <property type="match status" value="1"/>
</dbReference>
<dbReference type="Proteomes" id="UP000307657">
    <property type="component" value="Unassembled WGS sequence"/>
</dbReference>
<dbReference type="Pfam" id="PF13424">
    <property type="entry name" value="TPR_12"/>
    <property type="match status" value="1"/>
</dbReference>
<evidence type="ECO:0000256" key="4">
    <source>
        <dbReference type="ARBA" id="ARBA00022679"/>
    </source>
</evidence>
<dbReference type="SMART" id="SM00028">
    <property type="entry name" value="TPR"/>
    <property type="match status" value="4"/>
</dbReference>
<evidence type="ECO:0000256" key="2">
    <source>
        <dbReference type="ARBA" id="ARBA00012438"/>
    </source>
</evidence>
<dbReference type="GO" id="GO:0000155">
    <property type="term" value="F:phosphorelay sensor kinase activity"/>
    <property type="evidence" value="ECO:0007669"/>
    <property type="project" value="InterPro"/>
</dbReference>
<dbReference type="GO" id="GO:0046983">
    <property type="term" value="F:protein dimerization activity"/>
    <property type="evidence" value="ECO:0007669"/>
    <property type="project" value="InterPro"/>
</dbReference>
<evidence type="ECO:0000256" key="9">
    <source>
        <dbReference type="SAM" id="Phobius"/>
    </source>
</evidence>
<evidence type="ECO:0000256" key="1">
    <source>
        <dbReference type="ARBA" id="ARBA00000085"/>
    </source>
</evidence>
<reference evidence="11 12" key="1">
    <citation type="submission" date="2019-04" db="EMBL/GenBank/DDBJ databases">
        <title>Lacinutrix sp. nov., isolated from marine water.</title>
        <authorList>
            <person name="Kim W."/>
        </authorList>
    </citation>
    <scope>NUCLEOTIDE SEQUENCE [LARGE SCALE GENOMIC DNA]</scope>
    <source>
        <strain evidence="11 12">CAU 1491</strain>
    </source>
</reference>
<keyword evidence="6" id="KW-0418">Kinase</keyword>
<dbReference type="InterPro" id="IPR011990">
    <property type="entry name" value="TPR-like_helical_dom_sf"/>
</dbReference>
<dbReference type="PROSITE" id="PS50109">
    <property type="entry name" value="HIS_KIN"/>
    <property type="match status" value="1"/>
</dbReference>
<keyword evidence="7" id="KW-0067">ATP-binding</keyword>
<dbReference type="SUPFAM" id="SSF48452">
    <property type="entry name" value="TPR-like"/>
    <property type="match status" value="2"/>
</dbReference>
<keyword evidence="5" id="KW-0547">Nucleotide-binding</keyword>
<dbReference type="EMBL" id="SUPL01000001">
    <property type="protein sequence ID" value="TJY38239.1"/>
    <property type="molecule type" value="Genomic_DNA"/>
</dbReference>
<dbReference type="AlphaFoldDB" id="A0A4V5LR80"/>
<keyword evidence="4" id="KW-0808">Transferase</keyword>
<dbReference type="EC" id="2.7.13.3" evidence="2"/>
<dbReference type="OrthoDB" id="977000at2"/>
<dbReference type="GO" id="GO:0005524">
    <property type="term" value="F:ATP binding"/>
    <property type="evidence" value="ECO:0007669"/>
    <property type="project" value="UniProtKB-KW"/>
</dbReference>
<evidence type="ECO:0000256" key="7">
    <source>
        <dbReference type="ARBA" id="ARBA00022840"/>
    </source>
</evidence>
<dbReference type="Gene3D" id="3.30.565.10">
    <property type="entry name" value="Histidine kinase-like ATPase, C-terminal domain"/>
    <property type="match status" value="1"/>
</dbReference>
<keyword evidence="9" id="KW-1133">Transmembrane helix</keyword>
<name>A0A4V5LR80_9FLAO</name>
<evidence type="ECO:0000256" key="6">
    <source>
        <dbReference type="ARBA" id="ARBA00022777"/>
    </source>
</evidence>
<dbReference type="InterPro" id="IPR019734">
    <property type="entry name" value="TPR_rpt"/>
</dbReference>
<comment type="caution">
    <text evidence="11">The sequence shown here is derived from an EMBL/GenBank/DDBJ whole genome shotgun (WGS) entry which is preliminary data.</text>
</comment>
<dbReference type="Pfam" id="PF07730">
    <property type="entry name" value="HisKA_3"/>
    <property type="match status" value="1"/>
</dbReference>
<accession>A0A4V5LR80</accession>
<dbReference type="PANTHER" id="PTHR24421:SF10">
    <property type="entry name" value="NITRATE_NITRITE SENSOR PROTEIN NARQ"/>
    <property type="match status" value="1"/>
</dbReference>
<feature type="domain" description="Histidine kinase" evidence="10">
    <location>
        <begin position="580"/>
        <end position="665"/>
    </location>
</feature>